<keyword evidence="8" id="KW-1185">Reference proteome</keyword>
<dbReference type="InterPro" id="IPR004752">
    <property type="entry name" value="AmpG_permease/AT-1"/>
</dbReference>
<dbReference type="EMBL" id="JAIWYP010000010">
    <property type="protein sequence ID" value="KAH3747762.1"/>
    <property type="molecule type" value="Genomic_DNA"/>
</dbReference>
<evidence type="ECO:0000256" key="2">
    <source>
        <dbReference type="ARBA" id="ARBA00022448"/>
    </source>
</evidence>
<evidence type="ECO:0000256" key="5">
    <source>
        <dbReference type="ARBA" id="ARBA00023136"/>
    </source>
</evidence>
<dbReference type="PANTHER" id="PTHR12778">
    <property type="entry name" value="SOLUTE CARRIER FAMILY 33 ACETYL-COA TRANSPORTER -RELATED"/>
    <property type="match status" value="1"/>
</dbReference>
<dbReference type="PANTHER" id="PTHR12778:SF10">
    <property type="entry name" value="MAJOR FACILITATOR SUPERFAMILY DOMAIN-CONTAINING PROTEIN 3"/>
    <property type="match status" value="1"/>
</dbReference>
<dbReference type="Gene3D" id="1.20.1250.20">
    <property type="entry name" value="MFS general substrate transporter like domains"/>
    <property type="match status" value="1"/>
</dbReference>
<keyword evidence="4 6" id="KW-1133">Transmembrane helix</keyword>
<name>A0A9D4I5Y2_DREPO</name>
<keyword evidence="5 6" id="KW-0472">Membrane</keyword>
<protein>
    <submittedName>
        <fullName evidence="7">Uncharacterized protein</fullName>
    </submittedName>
</protein>
<feature type="transmembrane region" description="Helical" evidence="6">
    <location>
        <begin position="24"/>
        <end position="50"/>
    </location>
</feature>
<keyword evidence="3 6" id="KW-0812">Transmembrane</keyword>
<keyword evidence="2" id="KW-0813">Transport</keyword>
<proteinExistence type="predicted"/>
<evidence type="ECO:0000313" key="8">
    <source>
        <dbReference type="Proteomes" id="UP000828390"/>
    </source>
</evidence>
<organism evidence="7 8">
    <name type="scientific">Dreissena polymorpha</name>
    <name type="common">Zebra mussel</name>
    <name type="synonym">Mytilus polymorpha</name>
    <dbReference type="NCBI Taxonomy" id="45954"/>
    <lineage>
        <taxon>Eukaryota</taxon>
        <taxon>Metazoa</taxon>
        <taxon>Spiralia</taxon>
        <taxon>Lophotrochozoa</taxon>
        <taxon>Mollusca</taxon>
        <taxon>Bivalvia</taxon>
        <taxon>Autobranchia</taxon>
        <taxon>Heteroconchia</taxon>
        <taxon>Euheterodonta</taxon>
        <taxon>Imparidentia</taxon>
        <taxon>Neoheterodontei</taxon>
        <taxon>Myida</taxon>
        <taxon>Dreissenoidea</taxon>
        <taxon>Dreissenidae</taxon>
        <taxon>Dreissena</taxon>
    </lineage>
</organism>
<dbReference type="AlphaFoldDB" id="A0A9D4I5Y2"/>
<accession>A0A9D4I5Y2</accession>
<sequence>MVFISVLTWPSVDAASYSSISYGVLVGLMCTMLLGSGVITTTTFTLMMFCSQRSPSAIQASHYTTMATVEVLGKLTFSVLIGSLADMFGYSLTFLLFVMLAIVVLPVILKCPQSLIDMFER</sequence>
<evidence type="ECO:0000256" key="1">
    <source>
        <dbReference type="ARBA" id="ARBA00004141"/>
    </source>
</evidence>
<dbReference type="SUPFAM" id="SSF103473">
    <property type="entry name" value="MFS general substrate transporter"/>
    <property type="match status" value="1"/>
</dbReference>
<evidence type="ECO:0000256" key="6">
    <source>
        <dbReference type="SAM" id="Phobius"/>
    </source>
</evidence>
<gene>
    <name evidence="7" type="ORF">DPMN_182192</name>
</gene>
<evidence type="ECO:0000313" key="7">
    <source>
        <dbReference type="EMBL" id="KAH3747762.1"/>
    </source>
</evidence>
<comment type="subcellular location">
    <subcellularLocation>
        <location evidence="1">Membrane</location>
        <topology evidence="1">Multi-pass membrane protein</topology>
    </subcellularLocation>
</comment>
<evidence type="ECO:0000256" key="4">
    <source>
        <dbReference type="ARBA" id="ARBA00022989"/>
    </source>
</evidence>
<reference evidence="7" key="1">
    <citation type="journal article" date="2019" name="bioRxiv">
        <title>The Genome of the Zebra Mussel, Dreissena polymorpha: A Resource for Invasive Species Research.</title>
        <authorList>
            <person name="McCartney M.A."/>
            <person name="Auch B."/>
            <person name="Kono T."/>
            <person name="Mallez S."/>
            <person name="Zhang Y."/>
            <person name="Obille A."/>
            <person name="Becker A."/>
            <person name="Abrahante J.E."/>
            <person name="Garbe J."/>
            <person name="Badalamenti J.P."/>
            <person name="Herman A."/>
            <person name="Mangelson H."/>
            <person name="Liachko I."/>
            <person name="Sullivan S."/>
            <person name="Sone E.D."/>
            <person name="Koren S."/>
            <person name="Silverstein K.A.T."/>
            <person name="Beckman K.B."/>
            <person name="Gohl D.M."/>
        </authorList>
    </citation>
    <scope>NUCLEOTIDE SEQUENCE</scope>
    <source>
        <strain evidence="7">Duluth1</strain>
        <tissue evidence="7">Whole animal</tissue>
    </source>
</reference>
<feature type="transmembrane region" description="Helical" evidence="6">
    <location>
        <begin position="87"/>
        <end position="109"/>
    </location>
</feature>
<dbReference type="InterPro" id="IPR036259">
    <property type="entry name" value="MFS_trans_sf"/>
</dbReference>
<reference evidence="7" key="2">
    <citation type="submission" date="2020-11" db="EMBL/GenBank/DDBJ databases">
        <authorList>
            <person name="McCartney M.A."/>
            <person name="Auch B."/>
            <person name="Kono T."/>
            <person name="Mallez S."/>
            <person name="Becker A."/>
            <person name="Gohl D.M."/>
            <person name="Silverstein K.A.T."/>
            <person name="Koren S."/>
            <person name="Bechman K.B."/>
            <person name="Herman A."/>
            <person name="Abrahante J.E."/>
            <person name="Garbe J."/>
        </authorList>
    </citation>
    <scope>NUCLEOTIDE SEQUENCE</scope>
    <source>
        <strain evidence="7">Duluth1</strain>
        <tissue evidence="7">Whole animal</tissue>
    </source>
</reference>
<dbReference type="GO" id="GO:0016020">
    <property type="term" value="C:membrane"/>
    <property type="evidence" value="ECO:0007669"/>
    <property type="project" value="UniProtKB-SubCell"/>
</dbReference>
<comment type="caution">
    <text evidence="7">The sequence shown here is derived from an EMBL/GenBank/DDBJ whole genome shotgun (WGS) entry which is preliminary data.</text>
</comment>
<dbReference type="Proteomes" id="UP000828390">
    <property type="component" value="Unassembled WGS sequence"/>
</dbReference>
<feature type="transmembrane region" description="Helical" evidence="6">
    <location>
        <begin position="62"/>
        <end position="81"/>
    </location>
</feature>
<evidence type="ECO:0000256" key="3">
    <source>
        <dbReference type="ARBA" id="ARBA00022692"/>
    </source>
</evidence>